<feature type="transmembrane region" description="Helical" evidence="6">
    <location>
        <begin position="42"/>
        <end position="69"/>
    </location>
</feature>
<name>A0AA40A3G5_9PEZI</name>
<dbReference type="GO" id="GO:0016020">
    <property type="term" value="C:membrane"/>
    <property type="evidence" value="ECO:0007669"/>
    <property type="project" value="UniProtKB-SubCell"/>
</dbReference>
<evidence type="ECO:0000256" key="3">
    <source>
        <dbReference type="ARBA" id="ARBA00022989"/>
    </source>
</evidence>
<accession>A0AA40A3G5</accession>
<dbReference type="PANTHER" id="PTHR33048">
    <property type="entry name" value="PTH11-LIKE INTEGRAL MEMBRANE PROTEIN (AFU_ORTHOLOGUE AFUA_5G11245)"/>
    <property type="match status" value="1"/>
</dbReference>
<evidence type="ECO:0000259" key="7">
    <source>
        <dbReference type="Pfam" id="PF20684"/>
    </source>
</evidence>
<dbReference type="AlphaFoldDB" id="A0AA40A3G5"/>
<organism evidence="8 9">
    <name type="scientific">Lasiosphaeris hirsuta</name>
    <dbReference type="NCBI Taxonomy" id="260670"/>
    <lineage>
        <taxon>Eukaryota</taxon>
        <taxon>Fungi</taxon>
        <taxon>Dikarya</taxon>
        <taxon>Ascomycota</taxon>
        <taxon>Pezizomycotina</taxon>
        <taxon>Sordariomycetes</taxon>
        <taxon>Sordariomycetidae</taxon>
        <taxon>Sordariales</taxon>
        <taxon>Lasiosphaeriaceae</taxon>
        <taxon>Lasiosphaeris</taxon>
    </lineage>
</organism>
<comment type="subcellular location">
    <subcellularLocation>
        <location evidence="1">Membrane</location>
        <topology evidence="1">Multi-pass membrane protein</topology>
    </subcellularLocation>
</comment>
<proteinExistence type="inferred from homology"/>
<evidence type="ECO:0000256" key="2">
    <source>
        <dbReference type="ARBA" id="ARBA00022692"/>
    </source>
</evidence>
<comment type="similarity">
    <text evidence="5">Belongs to the SAT4 family.</text>
</comment>
<evidence type="ECO:0000313" key="8">
    <source>
        <dbReference type="EMBL" id="KAK0708489.1"/>
    </source>
</evidence>
<dbReference type="Pfam" id="PF20684">
    <property type="entry name" value="Fung_rhodopsin"/>
    <property type="match status" value="1"/>
</dbReference>
<feature type="transmembrane region" description="Helical" evidence="6">
    <location>
        <begin position="181"/>
        <end position="200"/>
    </location>
</feature>
<sequence length="266" mass="29007">MAGRVVQMVHGRGACTFASYGMLLSGITTTPKMISLSQAVNVIMLSILAIPIFGLAMIVIKISATLSLLRVKHSRPWKLCHPLSDWWDITNSTPHCVDANTIHILSIAGSVIGIATDVLLSLSPITFLWTLHRPVRERVLVCLLMGMCLFASVASIVKLVIVLKWDPKPGDDIWAVSMSISTWRVTELFFGIMAGCLPILKPPLERCLGRFGIALGQYQEEELYTDGPRGRNFMVKPIPISFSGKQMDGRLEGSGLSITKTGSEGG</sequence>
<keyword evidence="4 6" id="KW-0472">Membrane</keyword>
<dbReference type="EMBL" id="JAUKUA010000006">
    <property type="protein sequence ID" value="KAK0708489.1"/>
    <property type="molecule type" value="Genomic_DNA"/>
</dbReference>
<reference evidence="8" key="1">
    <citation type="submission" date="2023-06" db="EMBL/GenBank/DDBJ databases">
        <title>Genome-scale phylogeny and comparative genomics of the fungal order Sordariales.</title>
        <authorList>
            <consortium name="Lawrence Berkeley National Laboratory"/>
            <person name="Hensen N."/>
            <person name="Bonometti L."/>
            <person name="Westerberg I."/>
            <person name="Brannstrom I.O."/>
            <person name="Guillou S."/>
            <person name="Cros-Aarteil S."/>
            <person name="Calhoun S."/>
            <person name="Haridas S."/>
            <person name="Kuo A."/>
            <person name="Mondo S."/>
            <person name="Pangilinan J."/>
            <person name="Riley R."/>
            <person name="Labutti K."/>
            <person name="Andreopoulos B."/>
            <person name="Lipzen A."/>
            <person name="Chen C."/>
            <person name="Yanf M."/>
            <person name="Daum C."/>
            <person name="Ng V."/>
            <person name="Clum A."/>
            <person name="Steindorff A."/>
            <person name="Ohm R."/>
            <person name="Martin F."/>
            <person name="Silar P."/>
            <person name="Natvig D."/>
            <person name="Lalanne C."/>
            <person name="Gautier V."/>
            <person name="Ament-Velasquez S.L."/>
            <person name="Kruys A."/>
            <person name="Hutchinson M.I."/>
            <person name="Powell A.J."/>
            <person name="Barry K."/>
            <person name="Miller A.N."/>
            <person name="Grigoriev I.V."/>
            <person name="Debuchy R."/>
            <person name="Gladieux P."/>
            <person name="Thoren M.H."/>
            <person name="Johannesson H."/>
        </authorList>
    </citation>
    <scope>NUCLEOTIDE SEQUENCE</scope>
    <source>
        <strain evidence="8">SMH4607-1</strain>
    </source>
</reference>
<evidence type="ECO:0000256" key="6">
    <source>
        <dbReference type="SAM" id="Phobius"/>
    </source>
</evidence>
<evidence type="ECO:0000256" key="4">
    <source>
        <dbReference type="ARBA" id="ARBA00023136"/>
    </source>
</evidence>
<feature type="transmembrane region" description="Helical" evidence="6">
    <location>
        <begin position="102"/>
        <end position="127"/>
    </location>
</feature>
<gene>
    <name evidence="8" type="ORF">B0H67DRAFT_648547</name>
</gene>
<evidence type="ECO:0000256" key="1">
    <source>
        <dbReference type="ARBA" id="ARBA00004141"/>
    </source>
</evidence>
<evidence type="ECO:0000313" key="9">
    <source>
        <dbReference type="Proteomes" id="UP001172102"/>
    </source>
</evidence>
<comment type="caution">
    <text evidence="8">The sequence shown here is derived from an EMBL/GenBank/DDBJ whole genome shotgun (WGS) entry which is preliminary data.</text>
</comment>
<protein>
    <recommendedName>
        <fullName evidence="7">Rhodopsin domain-containing protein</fullName>
    </recommendedName>
</protein>
<dbReference type="InterPro" id="IPR052337">
    <property type="entry name" value="SAT4-like"/>
</dbReference>
<feature type="domain" description="Rhodopsin" evidence="7">
    <location>
        <begin position="79"/>
        <end position="206"/>
    </location>
</feature>
<feature type="transmembrane region" description="Helical" evidence="6">
    <location>
        <begin position="139"/>
        <end position="161"/>
    </location>
</feature>
<dbReference type="PANTHER" id="PTHR33048:SF47">
    <property type="entry name" value="INTEGRAL MEMBRANE PROTEIN-RELATED"/>
    <property type="match status" value="1"/>
</dbReference>
<keyword evidence="3 6" id="KW-1133">Transmembrane helix</keyword>
<keyword evidence="9" id="KW-1185">Reference proteome</keyword>
<dbReference type="Proteomes" id="UP001172102">
    <property type="component" value="Unassembled WGS sequence"/>
</dbReference>
<keyword evidence="2 6" id="KW-0812">Transmembrane</keyword>
<dbReference type="InterPro" id="IPR049326">
    <property type="entry name" value="Rhodopsin_dom_fungi"/>
</dbReference>
<evidence type="ECO:0000256" key="5">
    <source>
        <dbReference type="ARBA" id="ARBA00038359"/>
    </source>
</evidence>